<dbReference type="EMBL" id="CP016545">
    <property type="protein sequence ID" value="ANU06398.1"/>
    <property type="molecule type" value="Genomic_DNA"/>
</dbReference>
<dbReference type="RefSeq" id="WP_157092997.1">
    <property type="nucleotide sequence ID" value="NZ_CP016545.1"/>
</dbReference>
<name>A0A1C7D4L3_9SPHN</name>
<evidence type="ECO:0000259" key="1">
    <source>
        <dbReference type="PROSITE" id="PS51819"/>
    </source>
</evidence>
<protein>
    <submittedName>
        <fullName evidence="2">Glyoxalase-like domain protein</fullName>
    </submittedName>
</protein>
<evidence type="ECO:0000313" key="3">
    <source>
        <dbReference type="Proteomes" id="UP000092698"/>
    </source>
</evidence>
<dbReference type="Gene3D" id="3.10.180.10">
    <property type="entry name" value="2,3-Dihydroxybiphenyl 1,2-Dioxygenase, domain 1"/>
    <property type="match status" value="1"/>
</dbReference>
<dbReference type="PROSITE" id="PS51819">
    <property type="entry name" value="VOC"/>
    <property type="match status" value="1"/>
</dbReference>
<reference evidence="2 3" key="1">
    <citation type="submission" date="2016-07" db="EMBL/GenBank/DDBJ databases">
        <title>Complete genome sequence of Altererythrobacter namhicola JCM 16345T, containing esterase-encoding genes.</title>
        <authorList>
            <person name="Cheng H."/>
            <person name="Wu Y.-H."/>
            <person name="Jian S.-L."/>
            <person name="Huo Y.-Y."/>
            <person name="Wang C.-S."/>
            <person name="Xu X.-W."/>
        </authorList>
    </citation>
    <scope>NUCLEOTIDE SEQUENCE [LARGE SCALE GENOMIC DNA]</scope>
    <source>
        <strain evidence="2 3">JCM 16345</strain>
    </source>
</reference>
<dbReference type="InterPro" id="IPR037523">
    <property type="entry name" value="VOC_core"/>
</dbReference>
<dbReference type="InterPro" id="IPR004360">
    <property type="entry name" value="Glyas_Fos-R_dOase_dom"/>
</dbReference>
<dbReference type="Proteomes" id="UP000092698">
    <property type="component" value="Chromosome"/>
</dbReference>
<sequence length="153" mass="16964">MSETEKPPVRFQRANFVVRDLDRALTFYEGVLGFEVTYRLGHNPDSYSIPVFEIPEGAELGFAILSLPGQPRVMALSEIGGIALTDVPHPRRGAIVLETQDPDGVMEASRKLGLKVYEEGELKTYDGRIGREIGIADFDDNLVVIYLIPEDGQ</sequence>
<dbReference type="KEGG" id="anh:A6F65_00070"/>
<dbReference type="SUPFAM" id="SSF54593">
    <property type="entry name" value="Glyoxalase/Bleomycin resistance protein/Dihydroxybiphenyl dioxygenase"/>
    <property type="match status" value="1"/>
</dbReference>
<feature type="domain" description="VOC" evidence="1">
    <location>
        <begin position="10"/>
        <end position="148"/>
    </location>
</feature>
<organism evidence="2 3">
    <name type="scientific">Paraurantiacibacter namhicola</name>
    <dbReference type="NCBI Taxonomy" id="645517"/>
    <lineage>
        <taxon>Bacteria</taxon>
        <taxon>Pseudomonadati</taxon>
        <taxon>Pseudomonadota</taxon>
        <taxon>Alphaproteobacteria</taxon>
        <taxon>Sphingomonadales</taxon>
        <taxon>Erythrobacteraceae</taxon>
        <taxon>Paraurantiacibacter</taxon>
    </lineage>
</organism>
<proteinExistence type="predicted"/>
<accession>A0A1C7D4L3</accession>
<dbReference type="InterPro" id="IPR029068">
    <property type="entry name" value="Glyas_Bleomycin-R_OHBP_Dase"/>
</dbReference>
<evidence type="ECO:0000313" key="2">
    <source>
        <dbReference type="EMBL" id="ANU06398.1"/>
    </source>
</evidence>
<dbReference type="STRING" id="645517.A6F65_00070"/>
<dbReference type="OrthoDB" id="7210070at2"/>
<gene>
    <name evidence="2" type="ORF">A6F65_00070</name>
</gene>
<dbReference type="AlphaFoldDB" id="A0A1C7D4L3"/>
<keyword evidence="3" id="KW-1185">Reference proteome</keyword>
<dbReference type="Pfam" id="PF00903">
    <property type="entry name" value="Glyoxalase"/>
    <property type="match status" value="1"/>
</dbReference>